<dbReference type="GO" id="GO:0016020">
    <property type="term" value="C:membrane"/>
    <property type="evidence" value="ECO:0007669"/>
    <property type="project" value="UniProtKB-SubCell"/>
</dbReference>
<dbReference type="AlphaFoldDB" id="A0AAN7QVV1"/>
<comment type="subcellular location">
    <subcellularLocation>
        <location evidence="1 8">Membrane</location>
        <topology evidence="1 8">Multi-pass membrane protein</topology>
    </subcellularLocation>
</comment>
<comment type="caution">
    <text evidence="11">The sequence shown here is derived from an EMBL/GenBank/DDBJ whole genome shotgun (WGS) entry which is preliminary data.</text>
</comment>
<feature type="compositionally biased region" description="Basic and acidic residues" evidence="9">
    <location>
        <begin position="515"/>
        <end position="530"/>
    </location>
</feature>
<feature type="region of interest" description="Disordered" evidence="9">
    <location>
        <begin position="443"/>
        <end position="542"/>
    </location>
</feature>
<keyword evidence="12" id="KW-1185">Reference proteome</keyword>
<evidence type="ECO:0000256" key="8">
    <source>
        <dbReference type="RuleBase" id="RU280816"/>
    </source>
</evidence>
<evidence type="ECO:0000256" key="1">
    <source>
        <dbReference type="ARBA" id="ARBA00004141"/>
    </source>
</evidence>
<feature type="transmembrane region" description="Helical" evidence="10">
    <location>
        <begin position="142"/>
        <end position="163"/>
    </location>
</feature>
<dbReference type="InterPro" id="IPR004326">
    <property type="entry name" value="Mlo"/>
</dbReference>
<feature type="compositionally biased region" description="Acidic residues" evidence="9">
    <location>
        <begin position="481"/>
        <end position="492"/>
    </location>
</feature>
<proteinExistence type="inferred from homology"/>
<name>A0AAN7QVV1_9MYRT</name>
<feature type="transmembrane region" description="Helical" evidence="10">
    <location>
        <begin position="293"/>
        <end position="315"/>
    </location>
</feature>
<evidence type="ECO:0000256" key="10">
    <source>
        <dbReference type="SAM" id="Phobius"/>
    </source>
</evidence>
<dbReference type="GO" id="GO:0006952">
    <property type="term" value="P:defense response"/>
    <property type="evidence" value="ECO:0007669"/>
    <property type="project" value="UniProtKB-KW"/>
</dbReference>
<dbReference type="GO" id="GO:0005516">
    <property type="term" value="F:calmodulin binding"/>
    <property type="evidence" value="ECO:0007669"/>
    <property type="project" value="UniProtKB-KW"/>
</dbReference>
<evidence type="ECO:0000256" key="6">
    <source>
        <dbReference type="ARBA" id="ARBA00023136"/>
    </source>
</evidence>
<keyword evidence="6 8" id="KW-0472">Membrane</keyword>
<evidence type="ECO:0000256" key="9">
    <source>
        <dbReference type="SAM" id="MobiDB-lite"/>
    </source>
</evidence>
<keyword evidence="5 8" id="KW-1133">Transmembrane helix</keyword>
<dbReference type="PANTHER" id="PTHR31942">
    <property type="entry name" value="MLO-LIKE PROTEIN 1"/>
    <property type="match status" value="1"/>
</dbReference>
<comment type="function">
    <text evidence="8">May be involved in modulation of pathogen defense and leaf cell death.</text>
</comment>
<evidence type="ECO:0000256" key="5">
    <source>
        <dbReference type="ARBA" id="ARBA00022989"/>
    </source>
</evidence>
<feature type="compositionally biased region" description="Basic residues" evidence="9">
    <location>
        <begin position="465"/>
        <end position="476"/>
    </location>
</feature>
<feature type="transmembrane region" description="Helical" evidence="10">
    <location>
        <begin position="349"/>
        <end position="373"/>
    </location>
</feature>
<dbReference type="PANTHER" id="PTHR31942:SF49">
    <property type="entry name" value="MLO-LIKE PROTEIN 8"/>
    <property type="match status" value="1"/>
</dbReference>
<keyword evidence="3 8" id="KW-0812">Transmembrane</keyword>
<accession>A0AAN7QVV1</accession>
<dbReference type="Proteomes" id="UP001345219">
    <property type="component" value="Chromosome 13"/>
</dbReference>
<comment type="similarity">
    <text evidence="2 8">Belongs to the MLO family.</text>
</comment>
<dbReference type="Pfam" id="PF03094">
    <property type="entry name" value="Mlo"/>
    <property type="match status" value="1"/>
</dbReference>
<evidence type="ECO:0000313" key="12">
    <source>
        <dbReference type="Proteomes" id="UP001345219"/>
    </source>
</evidence>
<comment type="domain">
    <text evidence="8">The C-terminus contains a calmodulin-binding domain, which binds calmodulin in a calcium-dependent fashion.</text>
</comment>
<keyword evidence="4 8" id="KW-0611">Plant defense</keyword>
<dbReference type="EMBL" id="JAXIOK010000001">
    <property type="protein sequence ID" value="KAK4780947.1"/>
    <property type="molecule type" value="Genomic_DNA"/>
</dbReference>
<evidence type="ECO:0000256" key="3">
    <source>
        <dbReference type="ARBA" id="ARBA00022692"/>
    </source>
</evidence>
<evidence type="ECO:0000313" key="11">
    <source>
        <dbReference type="EMBL" id="KAK4780947.1"/>
    </source>
</evidence>
<keyword evidence="8" id="KW-0112">Calmodulin-binding</keyword>
<feature type="transmembrane region" description="Helical" evidence="10">
    <location>
        <begin position="267"/>
        <end position="287"/>
    </location>
</feature>
<gene>
    <name evidence="8" type="primary">MLO</name>
    <name evidence="11" type="ORF">SAY87_017053</name>
</gene>
<feature type="compositionally biased region" description="Polar residues" evidence="9">
    <location>
        <begin position="453"/>
        <end position="464"/>
    </location>
</feature>
<evidence type="ECO:0000256" key="7">
    <source>
        <dbReference type="ARBA" id="ARBA00023265"/>
    </source>
</evidence>
<evidence type="ECO:0000256" key="4">
    <source>
        <dbReference type="ARBA" id="ARBA00022821"/>
    </source>
</evidence>
<keyword evidence="7 8" id="KW-0568">Pathogenesis-related protein</keyword>
<protein>
    <recommendedName>
        <fullName evidence="8">MLO-like protein</fullName>
    </recommendedName>
</protein>
<feature type="transmembrane region" description="Helical" evidence="10">
    <location>
        <begin position="18"/>
        <end position="39"/>
    </location>
</feature>
<feature type="transmembrane region" description="Helical" evidence="10">
    <location>
        <begin position="393"/>
        <end position="413"/>
    </location>
</feature>
<feature type="transmembrane region" description="Helical" evidence="10">
    <location>
        <begin position="60"/>
        <end position="81"/>
    </location>
</feature>
<reference evidence="11 12" key="1">
    <citation type="journal article" date="2023" name="Hortic Res">
        <title>Pangenome of water caltrop reveals structural variations and asymmetric subgenome divergence after allopolyploidization.</title>
        <authorList>
            <person name="Zhang X."/>
            <person name="Chen Y."/>
            <person name="Wang L."/>
            <person name="Yuan Y."/>
            <person name="Fang M."/>
            <person name="Shi L."/>
            <person name="Lu R."/>
            <person name="Comes H.P."/>
            <person name="Ma Y."/>
            <person name="Chen Y."/>
            <person name="Huang G."/>
            <person name="Zhou Y."/>
            <person name="Zheng Z."/>
            <person name="Qiu Y."/>
        </authorList>
    </citation>
    <scope>NUCLEOTIDE SEQUENCE [LARGE SCALE GENOMIC DNA]</scope>
    <source>
        <tissue evidence="11">Roots</tissue>
    </source>
</reference>
<organism evidence="11 12">
    <name type="scientific">Trapa incisa</name>
    <dbReference type="NCBI Taxonomy" id="236973"/>
    <lineage>
        <taxon>Eukaryota</taxon>
        <taxon>Viridiplantae</taxon>
        <taxon>Streptophyta</taxon>
        <taxon>Embryophyta</taxon>
        <taxon>Tracheophyta</taxon>
        <taxon>Spermatophyta</taxon>
        <taxon>Magnoliopsida</taxon>
        <taxon>eudicotyledons</taxon>
        <taxon>Gunneridae</taxon>
        <taxon>Pentapetalae</taxon>
        <taxon>rosids</taxon>
        <taxon>malvids</taxon>
        <taxon>Myrtales</taxon>
        <taxon>Lythraceae</taxon>
        <taxon>Trapa</taxon>
    </lineage>
</organism>
<sequence length="542" mass="61570">MAVESGSQSRELSQTPTWAVSGVCAIIIIISITLEKVLHKVGTWLSERHKKALFEALEKVKAELMVLGFISLLLTFGQSYIARICIPENVATTMLPCRSESESESRRKLLWFERRSLAAGSYAPNCKEGYEPLISVNGLHQLHILIFFLAVFHVAYSAITMLLGRLKIRGWKQWEQETSSHDYEFNNDPSRFRLAHETSFVRAHTSFWTRIPFFFYVGCFFRQFFKSVSKSDYLTLRNGFITVHLAPGSKFNFQNYIKRSLEDDFKLVVGVTPVLWASFVVFLLLNVKGWQALFWASLIPVIIILAVGTKLQAILTKMALEISERHAVVQGIPLVQGSDKYFWFGRPRLILHLIHFALFQNAFQITYFLWIWYSFGLKSCFHANFKLAIAKVAIGFSVLCMCSYITLPLYALLAQMGSCMKKSIFDEQTSKAIKKWHNTVKKKRLGKGGKSPSPATAHSGSTGRTLHRFKTTGHSHHSPDHEEDNDASDYDADTQPHKSESASLIIRVNQQGDKNTNDSHHDEEASREADFSFAKPAPQRDP</sequence>
<evidence type="ECO:0000256" key="2">
    <source>
        <dbReference type="ARBA" id="ARBA00006574"/>
    </source>
</evidence>